<organism evidence="2 3">
    <name type="scientific">Cytobacillus praedii</name>
    <dbReference type="NCBI Taxonomy" id="1742358"/>
    <lineage>
        <taxon>Bacteria</taxon>
        <taxon>Bacillati</taxon>
        <taxon>Bacillota</taxon>
        <taxon>Bacilli</taxon>
        <taxon>Bacillales</taxon>
        <taxon>Bacillaceae</taxon>
        <taxon>Cytobacillus</taxon>
    </lineage>
</organism>
<evidence type="ECO:0000313" key="2">
    <source>
        <dbReference type="EMBL" id="TCJ01057.1"/>
    </source>
</evidence>
<keyword evidence="3" id="KW-1185">Reference proteome</keyword>
<dbReference type="SUPFAM" id="SSF52833">
    <property type="entry name" value="Thioredoxin-like"/>
    <property type="match status" value="1"/>
</dbReference>
<accession>A0A4R1AUL6</accession>
<dbReference type="Gene3D" id="3.40.30.10">
    <property type="entry name" value="Glutaredoxin"/>
    <property type="match status" value="1"/>
</dbReference>
<gene>
    <name evidence="2" type="ORF">E0Y62_25910</name>
</gene>
<dbReference type="RefSeq" id="WP_131239381.1">
    <property type="nucleotide sequence ID" value="NZ_SJTH01000086.1"/>
</dbReference>
<protein>
    <submittedName>
        <fullName evidence="2">Glutaredoxin family protein</fullName>
    </submittedName>
</protein>
<name>A0A4R1AUL6_9BACI</name>
<sequence length="78" mass="8938">MKLLVLTQNNCRYCGMVKQYLDDAEVDYETINMSDQPVYQEKYDVMGAPTVILLDDEEVIAKTTGFNPETLDTLIEQL</sequence>
<proteinExistence type="predicted"/>
<dbReference type="OrthoDB" id="2192230at2"/>
<comment type="caution">
    <text evidence="2">The sequence shown here is derived from an EMBL/GenBank/DDBJ whole genome shotgun (WGS) entry which is preliminary data.</text>
</comment>
<dbReference type="CDD" id="cd02976">
    <property type="entry name" value="NrdH"/>
    <property type="match status" value="1"/>
</dbReference>
<evidence type="ECO:0000313" key="3">
    <source>
        <dbReference type="Proteomes" id="UP000293846"/>
    </source>
</evidence>
<dbReference type="Proteomes" id="UP000293846">
    <property type="component" value="Unassembled WGS sequence"/>
</dbReference>
<dbReference type="AlphaFoldDB" id="A0A4R1AUL6"/>
<evidence type="ECO:0000259" key="1">
    <source>
        <dbReference type="Pfam" id="PF00462"/>
    </source>
</evidence>
<dbReference type="Pfam" id="PF00462">
    <property type="entry name" value="Glutaredoxin"/>
    <property type="match status" value="1"/>
</dbReference>
<dbReference type="InterPro" id="IPR002109">
    <property type="entry name" value="Glutaredoxin"/>
</dbReference>
<dbReference type="InterPro" id="IPR036249">
    <property type="entry name" value="Thioredoxin-like_sf"/>
</dbReference>
<dbReference type="PROSITE" id="PS51354">
    <property type="entry name" value="GLUTAREDOXIN_2"/>
    <property type="match status" value="1"/>
</dbReference>
<feature type="domain" description="Glutaredoxin" evidence="1">
    <location>
        <begin position="5"/>
        <end position="51"/>
    </location>
</feature>
<dbReference type="EMBL" id="SJTH01000086">
    <property type="protein sequence ID" value="TCJ01057.1"/>
    <property type="molecule type" value="Genomic_DNA"/>
</dbReference>
<reference evidence="2 3" key="1">
    <citation type="submission" date="2019-03" db="EMBL/GenBank/DDBJ databases">
        <authorList>
            <person name="Jensen L."/>
            <person name="Storgaard J."/>
            <person name="Sulaj E."/>
            <person name="Schramm A."/>
            <person name="Marshall I.P.G."/>
        </authorList>
    </citation>
    <scope>NUCLEOTIDE SEQUENCE [LARGE SCALE GENOMIC DNA]</scope>
    <source>
        <strain evidence="2 3">2017H2G3</strain>
    </source>
</reference>